<organism evidence="4 5">
    <name type="scientific">Symbiodinium natans</name>
    <dbReference type="NCBI Taxonomy" id="878477"/>
    <lineage>
        <taxon>Eukaryota</taxon>
        <taxon>Sar</taxon>
        <taxon>Alveolata</taxon>
        <taxon>Dinophyceae</taxon>
        <taxon>Suessiales</taxon>
        <taxon>Symbiodiniaceae</taxon>
        <taxon>Symbiodinium</taxon>
    </lineage>
</organism>
<keyword evidence="3" id="KW-1133">Transmembrane helix</keyword>
<dbReference type="GO" id="GO:0015074">
    <property type="term" value="P:DNA integration"/>
    <property type="evidence" value="ECO:0007669"/>
    <property type="project" value="InterPro"/>
</dbReference>
<comment type="caution">
    <text evidence="4">The sequence shown here is derived from an EMBL/GenBank/DDBJ whole genome shotgun (WGS) entry which is preliminary data.</text>
</comment>
<dbReference type="SUPFAM" id="SSF56349">
    <property type="entry name" value="DNA breaking-rejoining enzymes"/>
    <property type="match status" value="1"/>
</dbReference>
<gene>
    <name evidence="4" type="primary">SUF4</name>
    <name evidence="4" type="ORF">SNAT2548_LOCUS12844</name>
</gene>
<proteinExistence type="predicted"/>
<dbReference type="GO" id="GO:0003677">
    <property type="term" value="F:DNA binding"/>
    <property type="evidence" value="ECO:0007669"/>
    <property type="project" value="InterPro"/>
</dbReference>
<dbReference type="InterPro" id="IPR011010">
    <property type="entry name" value="DNA_brk_join_enz"/>
</dbReference>
<accession>A0A812LYZ2</accession>
<dbReference type="Gene3D" id="1.10.443.10">
    <property type="entry name" value="Intergrase catalytic core"/>
    <property type="match status" value="1"/>
</dbReference>
<dbReference type="Proteomes" id="UP000604046">
    <property type="component" value="Unassembled WGS sequence"/>
</dbReference>
<keyword evidence="3" id="KW-0472">Membrane</keyword>
<dbReference type="GO" id="GO:0006310">
    <property type="term" value="P:DNA recombination"/>
    <property type="evidence" value="ECO:0007669"/>
    <property type="project" value="UniProtKB-KW"/>
</dbReference>
<protein>
    <submittedName>
        <fullName evidence="4">SUF4 protein</fullName>
    </submittedName>
</protein>
<evidence type="ECO:0000256" key="1">
    <source>
        <dbReference type="ARBA" id="ARBA00023172"/>
    </source>
</evidence>
<keyword evidence="1" id="KW-0233">DNA recombination</keyword>
<sequence>MTGQSADFDPQTVEGAAQSNIGESRVAEAVREAPLLSGVSADAAVKDLRTLSLRGVQAAVEMLLCLVRVVNTSCKTTLAKVVEWVCRVGLLPSRLHDRPEQQTQHGTGWVGCAPRNFSDLVLLSLASWLTGFICGALVVIFCTSRVARSILWNCLGVIAHELRDLVAQITELVGQLNITVNVAVNRTTLSFNLVPSRPASSTTRIVRRVLSFGNQPFLGGEWSTWCQWQTACDPPGYTKLYFVYKDKASHAFIVKAVDSGFVACLPIAALSDEDLAEALEEQFSGVFGPWTKVALRAVTASGKELASKSWPCLLVDLNASGIDMFSAALPDVGEVTSFGTHRLQSSWVLGSAAVTALETFLNGEELSVEAVERLEGYYTAASEAELDAVPLTSAPSMDGGILQQLLAQGQQQAQLLSGIQSRLNSLDELEARLSLLEGPPAGAGVGLLSGGTEGEKQPTWAPQLFNEGVKARLDQEQLKQLLALAGRGPKNLQDLPGPSRAPPRLLQATPKISPQPKLSFAVPTFDIGSEDAEEEKDDVGAGAEGSDTQILSKLLVQQTKILSQLTASATKSSDPLHLLGGSGGGGDDETKVAGVRGMAARQLLKEQFQKHPERVYQKVRERLAQARRKASPVDLEARDMFLHFQETVPLGNYKTLTYLAFLLCDAWEAIEQNRSADVCALISLGLIFCEQVANEQGHTRLAWLLTCREDPPFSIVEQRKAPRAEVPHGMLSDPRWVATQLGYLKDVDLIQDRTAKAHQPKNPNHASNQDEPPGGKGKRSGRGSKENAWTTPSLLRLCVCTWSSFWRELVPGSPNSFVKHVLYLLWALPRMALPNYGLAIFRLFSLLPTDGWLAGARRGGIFETFAGCGPATWLQRETGWLWDEQRCILQPCRPSVRCKLQCLLALRGRSWFGSAWAQAPDADLKVQSRSLAAWKNSYSEVNSIASFNPERQAGIGYGPLQSGKSSSTSSLRIKPDRLVFEVAPQFDASRFLVDPLLKSGFADPRAFLKPETCWPKTKLARVQADRDDQLALYKKWDLVDSLYLLPASQSEHRYRCGLFAVYKDDRVDRQILNPISENSRSFSVSDATLSLAHSSLLCQMFLPETENLVMGSDDLKDFYHNFIVSDAHAARNHIHGVFPGPGYELLCIDDHAYLLRVPRKAVSKEPPPSRADQKIFARAGKQYASVNLRTSPKKAVRNAYKATILGGEIDGIRGDICAPRLKTVALCALTLELVLLGFTTTELLQSIIGSWIFVVMFRRPTMCLMSQVFHDIAQHARGEIFALSHDAKQELMLLILFAPCMTTDLRAKSKVQPFGFDPDEPITRGGTLLAMRAALIMHLCAAYGLISTSETPLGSVMYRLDCFQRLRLRGFVDVKFCYCTYGTPYKQPSHWLCNRSEVSEMCGGCDCGAQAGHLRIERTFTHESVKEFCVKQSAKCQAYVPSQRSDTFADYLWIADLSLTLQWKVLLQYRFKRVNHINVNEELSFRSLLKHLAKTEPNSRFGALLDSRVTIGCNSKGRSSSQKLNFYLSTVLPHILGAGLYPSLFHVGTDDNVADDPSRLKQLRERLEVQPFWLKQLLSGSKRILDLVKITDDILGPAGLWARLTVLQLYKREHASARVTLDFDSGLTSVVKNRRAGLFDSFQQWSEDQFQCTFSQLASSGLLLCTTLIAFGKYLFYEGYPKYVFSETLNAVVDRYRHFKASLASAWNILSRWEEEEPTERSMVTPEAMIRAAVTVSLMWGWPLFAATLLLGFHGLLRPGEFLYLTREELILPRDLLTATQLAFVRITDGKTRRFMRRQHARISDHKTVMFLDVLFGHLPPGASLFNCSREVHRTRWNAVFSHLHVATSEADKDVTPKTLRGSGATWLYQRTEDVEKIQWRGRWQQRKTLEHYLQDVAGQLLLAKLTQSQRLQRRQLRNMIGMELQCLKMGLRAYLLLLSTFVQSAKFGDHAKQLACALGILVSSRAKVTSHLWLAKDCEEAMPVACSFWGPPSPPGMELQCLKMGLRAYLLLLSTFVQSAKFGDHAKQLACALGILVSSRAKVTSHL</sequence>
<evidence type="ECO:0000256" key="2">
    <source>
        <dbReference type="SAM" id="MobiDB-lite"/>
    </source>
</evidence>
<feature type="compositionally biased region" description="Polar residues" evidence="2">
    <location>
        <begin position="761"/>
        <end position="770"/>
    </location>
</feature>
<dbReference type="OrthoDB" id="422842at2759"/>
<dbReference type="InterPro" id="IPR013762">
    <property type="entry name" value="Integrase-like_cat_sf"/>
</dbReference>
<keyword evidence="3" id="KW-0812">Transmembrane</keyword>
<evidence type="ECO:0000313" key="4">
    <source>
        <dbReference type="EMBL" id="CAE7254320.1"/>
    </source>
</evidence>
<evidence type="ECO:0000313" key="5">
    <source>
        <dbReference type="Proteomes" id="UP000604046"/>
    </source>
</evidence>
<dbReference type="EMBL" id="CAJNDS010001291">
    <property type="protein sequence ID" value="CAE7254320.1"/>
    <property type="molecule type" value="Genomic_DNA"/>
</dbReference>
<keyword evidence="5" id="KW-1185">Reference proteome</keyword>
<feature type="transmembrane region" description="Helical" evidence="3">
    <location>
        <begin position="120"/>
        <end position="141"/>
    </location>
</feature>
<evidence type="ECO:0000256" key="3">
    <source>
        <dbReference type="SAM" id="Phobius"/>
    </source>
</evidence>
<reference evidence="4" key="1">
    <citation type="submission" date="2021-02" db="EMBL/GenBank/DDBJ databases">
        <authorList>
            <person name="Dougan E. K."/>
            <person name="Rhodes N."/>
            <person name="Thang M."/>
            <person name="Chan C."/>
        </authorList>
    </citation>
    <scope>NUCLEOTIDE SEQUENCE</scope>
</reference>
<feature type="region of interest" description="Disordered" evidence="2">
    <location>
        <begin position="756"/>
        <end position="787"/>
    </location>
</feature>
<name>A0A812LYZ2_9DINO</name>